<evidence type="ECO:0000259" key="2">
    <source>
        <dbReference type="Pfam" id="PF01370"/>
    </source>
</evidence>
<proteinExistence type="inferred from homology"/>
<comment type="similarity">
    <text evidence="1">Belongs to the NAD(P)-dependent epimerase/dehydratase family.</text>
</comment>
<organism evidence="3">
    <name type="scientific">marine metagenome</name>
    <dbReference type="NCBI Taxonomy" id="408172"/>
    <lineage>
        <taxon>unclassified sequences</taxon>
        <taxon>metagenomes</taxon>
        <taxon>ecological metagenomes</taxon>
    </lineage>
</organism>
<accession>A0A382NFH3</accession>
<feature type="non-terminal residue" evidence="3">
    <location>
        <position position="43"/>
    </location>
</feature>
<dbReference type="InterPro" id="IPR001509">
    <property type="entry name" value="Epimerase_deHydtase"/>
</dbReference>
<gene>
    <name evidence="3" type="ORF">METZ01_LOCUS312803</name>
</gene>
<dbReference type="EMBL" id="UINC01100134">
    <property type="protein sequence ID" value="SVC59949.1"/>
    <property type="molecule type" value="Genomic_DNA"/>
</dbReference>
<dbReference type="PANTHER" id="PTHR43725">
    <property type="entry name" value="UDP-GLUCOSE 4-EPIMERASE"/>
    <property type="match status" value="1"/>
</dbReference>
<feature type="domain" description="NAD-dependent epimerase/dehydratase" evidence="2">
    <location>
        <begin position="3"/>
        <end position="37"/>
    </location>
</feature>
<dbReference type="PANTHER" id="PTHR43725:SF53">
    <property type="entry name" value="UDP-ARABINOSE 4-EPIMERASE 1"/>
    <property type="match status" value="1"/>
</dbReference>
<name>A0A382NFH3_9ZZZZ</name>
<dbReference type="InterPro" id="IPR036291">
    <property type="entry name" value="NAD(P)-bd_dom_sf"/>
</dbReference>
<dbReference type="Gene3D" id="3.40.50.720">
    <property type="entry name" value="NAD(P)-binding Rossmann-like Domain"/>
    <property type="match status" value="1"/>
</dbReference>
<dbReference type="Pfam" id="PF01370">
    <property type="entry name" value="Epimerase"/>
    <property type="match status" value="1"/>
</dbReference>
<dbReference type="AlphaFoldDB" id="A0A382NFH3"/>
<evidence type="ECO:0000313" key="3">
    <source>
        <dbReference type="EMBL" id="SVC59949.1"/>
    </source>
</evidence>
<dbReference type="SUPFAM" id="SSF51735">
    <property type="entry name" value="NAD(P)-binding Rossmann-fold domains"/>
    <property type="match status" value="1"/>
</dbReference>
<evidence type="ECO:0000256" key="1">
    <source>
        <dbReference type="ARBA" id="ARBA00007637"/>
    </source>
</evidence>
<protein>
    <recommendedName>
        <fullName evidence="2">NAD-dependent epimerase/dehydratase domain-containing protein</fullName>
    </recommendedName>
</protein>
<sequence length="43" mass="4596">MRALVTGGAGFIGSHICQELLSRGHQVVAVDNLANGRLENFDE</sequence>
<reference evidence="3" key="1">
    <citation type="submission" date="2018-05" db="EMBL/GenBank/DDBJ databases">
        <authorList>
            <person name="Lanie J.A."/>
            <person name="Ng W.-L."/>
            <person name="Kazmierczak K.M."/>
            <person name="Andrzejewski T.M."/>
            <person name="Davidsen T.M."/>
            <person name="Wayne K.J."/>
            <person name="Tettelin H."/>
            <person name="Glass J.I."/>
            <person name="Rusch D."/>
            <person name="Podicherti R."/>
            <person name="Tsui H.-C.T."/>
            <person name="Winkler M.E."/>
        </authorList>
    </citation>
    <scope>NUCLEOTIDE SEQUENCE</scope>
</reference>